<dbReference type="Gene3D" id="3.40.50.720">
    <property type="entry name" value="NAD(P)-binding Rossmann-like Domain"/>
    <property type="match status" value="2"/>
</dbReference>
<protein>
    <submittedName>
        <fullName evidence="7">Lactate dehydrogenase</fullName>
    </submittedName>
</protein>
<evidence type="ECO:0000313" key="8">
    <source>
        <dbReference type="Proteomes" id="UP000030008"/>
    </source>
</evidence>
<dbReference type="SUPFAM" id="SSF51735">
    <property type="entry name" value="NAD(P)-binding Rossmann-fold domains"/>
    <property type="match status" value="1"/>
</dbReference>
<dbReference type="InterPro" id="IPR006140">
    <property type="entry name" value="D-isomer_DH_NAD-bd"/>
</dbReference>
<dbReference type="Proteomes" id="UP000030008">
    <property type="component" value="Unassembled WGS sequence"/>
</dbReference>
<dbReference type="InterPro" id="IPR058205">
    <property type="entry name" value="D-LDH-like"/>
</dbReference>
<keyword evidence="3" id="KW-0520">NAD</keyword>
<evidence type="ECO:0000256" key="3">
    <source>
        <dbReference type="ARBA" id="ARBA00023027"/>
    </source>
</evidence>
<dbReference type="InterPro" id="IPR036291">
    <property type="entry name" value="NAD(P)-bd_dom_sf"/>
</dbReference>
<gene>
    <name evidence="7" type="ORF">CIAN88_07915</name>
</gene>
<evidence type="ECO:0000259" key="5">
    <source>
        <dbReference type="Pfam" id="PF00389"/>
    </source>
</evidence>
<dbReference type="PANTHER" id="PTHR43026">
    <property type="entry name" value="2-HYDROXYACID DEHYDROGENASE HOMOLOG 1-RELATED"/>
    <property type="match status" value="1"/>
</dbReference>
<name>A0A099I9W7_CLOIN</name>
<proteinExistence type="inferred from homology"/>
<evidence type="ECO:0000259" key="6">
    <source>
        <dbReference type="Pfam" id="PF02826"/>
    </source>
</evidence>
<organism evidence="7 8">
    <name type="scientific">Clostridium innocuum</name>
    <dbReference type="NCBI Taxonomy" id="1522"/>
    <lineage>
        <taxon>Bacteria</taxon>
        <taxon>Bacillati</taxon>
        <taxon>Bacillota</taxon>
        <taxon>Clostridia</taxon>
        <taxon>Eubacteriales</taxon>
        <taxon>Clostridiaceae</taxon>
        <taxon>Clostridium</taxon>
    </lineage>
</organism>
<dbReference type="GO" id="GO:0008720">
    <property type="term" value="F:D-lactate dehydrogenase (NAD+) activity"/>
    <property type="evidence" value="ECO:0007669"/>
    <property type="project" value="TreeGrafter"/>
</dbReference>
<comment type="similarity">
    <text evidence="1 4">Belongs to the D-isomer specific 2-hydroxyacid dehydrogenase family.</text>
</comment>
<dbReference type="RefSeq" id="WP_044904875.1">
    <property type="nucleotide sequence ID" value="NZ_JQIF01000035.1"/>
</dbReference>
<reference evidence="7 8" key="1">
    <citation type="submission" date="2014-08" db="EMBL/GenBank/DDBJ databases">
        <title>Clostridium innocuum, an unnegligible vancomycin-resistant pathogen causing extra-intestinal infections.</title>
        <authorList>
            <person name="Feng Y."/>
            <person name="Chiu C.-H."/>
        </authorList>
    </citation>
    <scope>NUCLEOTIDE SEQUENCE [LARGE SCALE GENOMIC DNA]</scope>
    <source>
        <strain evidence="7 8">AN88</strain>
    </source>
</reference>
<dbReference type="Pfam" id="PF02826">
    <property type="entry name" value="2-Hacid_dh_C"/>
    <property type="match status" value="1"/>
</dbReference>
<dbReference type="Pfam" id="PF00389">
    <property type="entry name" value="2-Hacid_dh"/>
    <property type="match status" value="1"/>
</dbReference>
<dbReference type="InterPro" id="IPR029752">
    <property type="entry name" value="D-isomer_DH_CS1"/>
</dbReference>
<feature type="domain" description="D-isomer specific 2-hydroxyacid dehydrogenase catalytic" evidence="5">
    <location>
        <begin position="9"/>
        <end position="324"/>
    </location>
</feature>
<evidence type="ECO:0000256" key="1">
    <source>
        <dbReference type="ARBA" id="ARBA00005854"/>
    </source>
</evidence>
<evidence type="ECO:0000256" key="4">
    <source>
        <dbReference type="RuleBase" id="RU003719"/>
    </source>
</evidence>
<dbReference type="InterPro" id="IPR029753">
    <property type="entry name" value="D-isomer_DH_CS"/>
</dbReference>
<dbReference type="PROSITE" id="PS00065">
    <property type="entry name" value="D_2_HYDROXYACID_DH_1"/>
    <property type="match status" value="1"/>
</dbReference>
<dbReference type="EMBL" id="JQIF01000035">
    <property type="protein sequence ID" value="KGJ53703.1"/>
    <property type="molecule type" value="Genomic_DNA"/>
</dbReference>
<dbReference type="InterPro" id="IPR006139">
    <property type="entry name" value="D-isomer_2_OHA_DH_cat_dom"/>
</dbReference>
<dbReference type="PROSITE" id="PS00671">
    <property type="entry name" value="D_2_HYDROXYACID_DH_3"/>
    <property type="match status" value="1"/>
</dbReference>
<comment type="caution">
    <text evidence="7">The sequence shown here is derived from an EMBL/GenBank/DDBJ whole genome shotgun (WGS) entry which is preliminary data.</text>
</comment>
<dbReference type="SUPFAM" id="SSF52283">
    <property type="entry name" value="Formate/glycerate dehydrogenase catalytic domain-like"/>
    <property type="match status" value="1"/>
</dbReference>
<dbReference type="AlphaFoldDB" id="A0A099I9W7"/>
<accession>A0A099I9W7</accession>
<keyword evidence="2 4" id="KW-0560">Oxidoreductase</keyword>
<sequence>MKVFVYGYRKEEAAYFSACAKAMRLEIGTCAQRPTLENAQLCQGYECISVLSTPIDAALLQKLQEVGVRFLSTRTVGYDHIDLAYARKIGIHIGNATYASESVADYTIMLILMALRKMKLILQSAVSQDYSFDAVLGSNLKGKTLGVIGTGAIGQTLIRHIAGFGCRILAYNPHPRKEMEQYVTYVDLNTLYQNSDIITLHVPLNDATYHLLNEAAFARMKPGVIIVNTARGPLIDNTALIAAIESGKVGAAALDVVEGETGIYYNRRKGKILKKHDMAVLNSFPNVLLTPHLAFLTYDSYRDMVTHSMKSCYLFMHGEENPWLIQ</sequence>
<dbReference type="CDD" id="cd12185">
    <property type="entry name" value="HGDH_LDH_like"/>
    <property type="match status" value="1"/>
</dbReference>
<dbReference type="PROSITE" id="PS00670">
    <property type="entry name" value="D_2_HYDROXYACID_DH_2"/>
    <property type="match status" value="1"/>
</dbReference>
<feature type="domain" description="D-isomer specific 2-hydroxyacid dehydrogenase NAD-binding" evidence="6">
    <location>
        <begin position="108"/>
        <end position="294"/>
    </location>
</feature>
<dbReference type="GO" id="GO:0051287">
    <property type="term" value="F:NAD binding"/>
    <property type="evidence" value="ECO:0007669"/>
    <property type="project" value="InterPro"/>
</dbReference>
<evidence type="ECO:0000313" key="7">
    <source>
        <dbReference type="EMBL" id="KGJ53703.1"/>
    </source>
</evidence>
<dbReference type="PANTHER" id="PTHR43026:SF1">
    <property type="entry name" value="2-HYDROXYACID DEHYDROGENASE HOMOLOG 1-RELATED"/>
    <property type="match status" value="1"/>
</dbReference>
<evidence type="ECO:0000256" key="2">
    <source>
        <dbReference type="ARBA" id="ARBA00023002"/>
    </source>
</evidence>